<evidence type="ECO:0000313" key="3">
    <source>
        <dbReference type="Proteomes" id="UP000054270"/>
    </source>
</evidence>
<name>A0A0D2PQR5_HYPSF</name>
<keyword evidence="3" id="KW-1185">Reference proteome</keyword>
<accession>A0A0D2PQR5</accession>
<dbReference type="AlphaFoldDB" id="A0A0D2PQR5"/>
<gene>
    <name evidence="2" type="ORF">HYPSUDRAFT_202424</name>
</gene>
<dbReference type="Proteomes" id="UP000054270">
    <property type="component" value="Unassembled WGS sequence"/>
</dbReference>
<evidence type="ECO:0000256" key="1">
    <source>
        <dbReference type="SAM" id="MobiDB-lite"/>
    </source>
</evidence>
<feature type="region of interest" description="Disordered" evidence="1">
    <location>
        <begin position="1"/>
        <end position="97"/>
    </location>
</feature>
<feature type="compositionally biased region" description="Basic and acidic residues" evidence="1">
    <location>
        <begin position="1"/>
        <end position="19"/>
    </location>
</feature>
<reference evidence="3" key="1">
    <citation type="submission" date="2014-04" db="EMBL/GenBank/DDBJ databases">
        <title>Evolutionary Origins and Diversification of the Mycorrhizal Mutualists.</title>
        <authorList>
            <consortium name="DOE Joint Genome Institute"/>
            <consortium name="Mycorrhizal Genomics Consortium"/>
            <person name="Kohler A."/>
            <person name="Kuo A."/>
            <person name="Nagy L.G."/>
            <person name="Floudas D."/>
            <person name="Copeland A."/>
            <person name="Barry K.W."/>
            <person name="Cichocki N."/>
            <person name="Veneault-Fourrey C."/>
            <person name="LaButti K."/>
            <person name="Lindquist E.A."/>
            <person name="Lipzen A."/>
            <person name="Lundell T."/>
            <person name="Morin E."/>
            <person name="Murat C."/>
            <person name="Riley R."/>
            <person name="Ohm R."/>
            <person name="Sun H."/>
            <person name="Tunlid A."/>
            <person name="Henrissat B."/>
            <person name="Grigoriev I.V."/>
            <person name="Hibbett D.S."/>
            <person name="Martin F."/>
        </authorList>
    </citation>
    <scope>NUCLEOTIDE SEQUENCE [LARGE SCALE GENOMIC DNA]</scope>
    <source>
        <strain evidence="3">FD-334 SS-4</strain>
    </source>
</reference>
<proteinExistence type="predicted"/>
<protein>
    <submittedName>
        <fullName evidence="2">Uncharacterized protein</fullName>
    </submittedName>
</protein>
<evidence type="ECO:0000313" key="2">
    <source>
        <dbReference type="EMBL" id="KJA22175.1"/>
    </source>
</evidence>
<organism evidence="2 3">
    <name type="scientific">Hypholoma sublateritium (strain FD-334 SS-4)</name>
    <dbReference type="NCBI Taxonomy" id="945553"/>
    <lineage>
        <taxon>Eukaryota</taxon>
        <taxon>Fungi</taxon>
        <taxon>Dikarya</taxon>
        <taxon>Basidiomycota</taxon>
        <taxon>Agaricomycotina</taxon>
        <taxon>Agaricomycetes</taxon>
        <taxon>Agaricomycetidae</taxon>
        <taxon>Agaricales</taxon>
        <taxon>Agaricineae</taxon>
        <taxon>Strophariaceae</taxon>
        <taxon>Hypholoma</taxon>
    </lineage>
</organism>
<sequence length="138" mass="14894">MGRTRLTEVPRARHRDLLDARTSIGPARSVVRPRAHAHALGQSRPAARARVPQRSRGQGAAGPDALLQRRLPQPPCAPAIDKPFIPKRESGRANVGPRLKILVPRRYGPPGGRVLSDGRAGRLPFATIAASFAEQTGR</sequence>
<dbReference type="EMBL" id="KN817552">
    <property type="protein sequence ID" value="KJA22175.1"/>
    <property type="molecule type" value="Genomic_DNA"/>
</dbReference>